<evidence type="ECO:0000256" key="6">
    <source>
        <dbReference type="SAM" id="Coils"/>
    </source>
</evidence>
<keyword evidence="3" id="KW-0812">Transmembrane</keyword>
<organism evidence="7 8">
    <name type="scientific">Clydaea vesicula</name>
    <dbReference type="NCBI Taxonomy" id="447962"/>
    <lineage>
        <taxon>Eukaryota</taxon>
        <taxon>Fungi</taxon>
        <taxon>Fungi incertae sedis</taxon>
        <taxon>Chytridiomycota</taxon>
        <taxon>Chytridiomycota incertae sedis</taxon>
        <taxon>Chytridiomycetes</taxon>
        <taxon>Lobulomycetales</taxon>
        <taxon>Lobulomycetaceae</taxon>
        <taxon>Clydaea</taxon>
    </lineage>
</organism>
<proteinExistence type="inferred from homology"/>
<comment type="caution">
    <text evidence="7">The sequence shown here is derived from an EMBL/GenBank/DDBJ whole genome shotgun (WGS) entry which is preliminary data.</text>
</comment>
<feature type="coiled-coil region" evidence="6">
    <location>
        <begin position="281"/>
        <end position="315"/>
    </location>
</feature>
<keyword evidence="6" id="KW-0175">Coiled coil</keyword>
<dbReference type="SUPFAM" id="SSF53474">
    <property type="entry name" value="alpha/beta-Hydrolases"/>
    <property type="match status" value="1"/>
</dbReference>
<keyword evidence="8" id="KW-1185">Reference proteome</keyword>
<dbReference type="InterPro" id="IPR007941">
    <property type="entry name" value="DUF726"/>
</dbReference>
<gene>
    <name evidence="7" type="ORF">HK099_007463</name>
</gene>
<reference evidence="7" key="1">
    <citation type="submission" date="2020-05" db="EMBL/GenBank/DDBJ databases">
        <title>Phylogenomic resolution of chytrid fungi.</title>
        <authorList>
            <person name="Stajich J.E."/>
            <person name="Amses K."/>
            <person name="Simmons R."/>
            <person name="Seto K."/>
            <person name="Myers J."/>
            <person name="Bonds A."/>
            <person name="Quandt C.A."/>
            <person name="Barry K."/>
            <person name="Liu P."/>
            <person name="Grigoriev I."/>
            <person name="Longcore J.E."/>
            <person name="James T.Y."/>
        </authorList>
    </citation>
    <scope>NUCLEOTIDE SEQUENCE</scope>
    <source>
        <strain evidence="7">JEL0476</strain>
    </source>
</reference>
<dbReference type="EMBL" id="JADGJW010000724">
    <property type="protein sequence ID" value="KAJ3213310.1"/>
    <property type="molecule type" value="Genomic_DNA"/>
</dbReference>
<dbReference type="Proteomes" id="UP001211065">
    <property type="component" value="Unassembled WGS sequence"/>
</dbReference>
<evidence type="ECO:0000256" key="5">
    <source>
        <dbReference type="ARBA" id="ARBA00023136"/>
    </source>
</evidence>
<comment type="similarity">
    <text evidence="2">Belongs to the TMCO4 family.</text>
</comment>
<comment type="subcellular location">
    <subcellularLocation>
        <location evidence="1">Membrane</location>
        <topology evidence="1">Multi-pass membrane protein</topology>
    </subcellularLocation>
</comment>
<evidence type="ECO:0000256" key="3">
    <source>
        <dbReference type="ARBA" id="ARBA00022692"/>
    </source>
</evidence>
<protein>
    <recommendedName>
        <fullName evidence="9">DUF726-domain-containing protein</fullName>
    </recommendedName>
</protein>
<evidence type="ECO:0000313" key="7">
    <source>
        <dbReference type="EMBL" id="KAJ3213310.1"/>
    </source>
</evidence>
<dbReference type="PANTHER" id="PTHR17920">
    <property type="entry name" value="TRANSMEMBRANE AND COILED-COIL DOMAIN-CONTAINING PROTEIN 4 TMCO4"/>
    <property type="match status" value="1"/>
</dbReference>
<name>A0AAD5XXJ9_9FUNG</name>
<keyword evidence="5" id="KW-0472">Membrane</keyword>
<dbReference type="Pfam" id="PF05277">
    <property type="entry name" value="DUF726"/>
    <property type="match status" value="1"/>
</dbReference>
<evidence type="ECO:0000256" key="1">
    <source>
        <dbReference type="ARBA" id="ARBA00004141"/>
    </source>
</evidence>
<evidence type="ECO:0000313" key="8">
    <source>
        <dbReference type="Proteomes" id="UP001211065"/>
    </source>
</evidence>
<evidence type="ECO:0000256" key="2">
    <source>
        <dbReference type="ARBA" id="ARBA00009824"/>
    </source>
</evidence>
<evidence type="ECO:0000256" key="4">
    <source>
        <dbReference type="ARBA" id="ARBA00022989"/>
    </source>
</evidence>
<accession>A0AAD5XXJ9</accession>
<evidence type="ECO:0008006" key="9">
    <source>
        <dbReference type="Google" id="ProtNLM"/>
    </source>
</evidence>
<dbReference type="GO" id="GO:0016020">
    <property type="term" value="C:membrane"/>
    <property type="evidence" value="ECO:0007669"/>
    <property type="project" value="UniProtKB-SubCell"/>
</dbReference>
<sequence length="498" mass="55673">MSLQLGSVLLFKVQDFAPIFEVEYSWIFPDGDLIPKMIEGVEVLVDVVLVEVVIELVVFEEEESVVLVAVESVVFVVSVVLMEVVLTEVVFVTVIVFVINKSFLVNHFSDFLGKGLALAIIKIIEINMRYVLADTLSAQSQENRPVTLIGFSLGARIIYCCLQELAKQGKYGIIEDVYIFGCPVIASTKEWQEVSSVVAGKITNGYLERDWVLGVLYRASAASWSSVAGLSPIENVDGIVNIKLDGVIDGHLEYRLGMPKVLQHCGFKITKDYFDDDDDREEILKEELRVIKQKKEEEELRKKLEKKKREEENKEFGLKKGWFGKNDEITPKEIKSTLPALLTLKEIKSTLPTLLLSVEDRNDDEAGKSFTPKELKSTLPTLKVVSTSTTNNVTSENLEKNSHSSHSYIDVSSPNNFGSNTHVDSVIEDKFVGLTGEELEKELVKHASTQKDVYFYKSGAGDKADLDNDELEDLHNPLDLSGLALEDGGGLVWDQNQW</sequence>
<dbReference type="AlphaFoldDB" id="A0AAD5XXJ9"/>
<dbReference type="PANTHER" id="PTHR17920:SF3">
    <property type="entry name" value="TRANSMEMBRANE AND COILED-COIL DOMAIN-CONTAINING PROTEIN 4"/>
    <property type="match status" value="1"/>
</dbReference>
<dbReference type="InterPro" id="IPR029058">
    <property type="entry name" value="AB_hydrolase_fold"/>
</dbReference>
<keyword evidence="4" id="KW-1133">Transmembrane helix</keyword>